<accession>A0AAW5SNX3</accession>
<keyword evidence="4" id="KW-1185">Reference proteome</keyword>
<dbReference type="InterPro" id="IPR050982">
    <property type="entry name" value="Auxin_biosynth/cation_transpt"/>
</dbReference>
<dbReference type="RefSeq" id="WP_067388118.1">
    <property type="nucleotide sequence ID" value="NZ_BCTA01000023.1"/>
</dbReference>
<dbReference type="PRINTS" id="PR00368">
    <property type="entry name" value="FADPNR"/>
</dbReference>
<protein>
    <submittedName>
        <fullName evidence="2">FAD-dependent pyridine nucleotide-disulphide oxidoreductase</fullName>
    </submittedName>
    <submittedName>
        <fullName evidence="3">NAD(P)/FAD-dependent oxidoreductase</fullName>
    </submittedName>
</protein>
<dbReference type="PANTHER" id="PTHR43539">
    <property type="entry name" value="FLAVIN-BINDING MONOOXYGENASE-LIKE PROTEIN (AFU_ORTHOLOGUE AFUA_4G09220)"/>
    <property type="match status" value="1"/>
</dbReference>
<dbReference type="EMBL" id="JACKTI010000057">
    <property type="protein sequence ID" value="MCV7025885.1"/>
    <property type="molecule type" value="Genomic_DNA"/>
</dbReference>
<dbReference type="Proteomes" id="UP001207528">
    <property type="component" value="Unassembled WGS sequence"/>
</dbReference>
<reference evidence="3" key="2">
    <citation type="submission" date="2020-07" db="EMBL/GenBank/DDBJ databases">
        <authorList>
            <person name="Pettersson B.M.F."/>
            <person name="Behra P.R.K."/>
            <person name="Ramesh M."/>
            <person name="Das S."/>
            <person name="Dasgupta S."/>
            <person name="Kirsebom L.A."/>
        </authorList>
    </citation>
    <scope>NUCLEOTIDE SEQUENCE</scope>
    <source>
        <strain evidence="3">DSM 44203</strain>
    </source>
</reference>
<dbReference type="AlphaFoldDB" id="A0AAW5SNX3"/>
<evidence type="ECO:0000313" key="4">
    <source>
        <dbReference type="Proteomes" id="UP000069773"/>
    </source>
</evidence>
<dbReference type="PANTHER" id="PTHR43539:SF78">
    <property type="entry name" value="FLAVIN-CONTAINING MONOOXYGENASE"/>
    <property type="match status" value="1"/>
</dbReference>
<dbReference type="Gene3D" id="3.50.50.60">
    <property type="entry name" value="FAD/NAD(P)-binding domain"/>
    <property type="match status" value="1"/>
</dbReference>
<reference evidence="3" key="3">
    <citation type="journal article" date="2022" name="BMC Genomics">
        <title>Comparative genome analysis of mycobacteria focusing on tRNA and non-coding RNA.</title>
        <authorList>
            <person name="Behra P.R.K."/>
            <person name="Pettersson B.M.F."/>
            <person name="Ramesh M."/>
            <person name="Das S."/>
            <person name="Dasgupta S."/>
            <person name="Kirsebom L.A."/>
        </authorList>
    </citation>
    <scope>NUCLEOTIDE SEQUENCE</scope>
    <source>
        <strain evidence="3">DSM 44203</strain>
    </source>
</reference>
<gene>
    <name evidence="3" type="ORF">H7I77_21450</name>
    <name evidence="2" type="ORF">RMCN_1494</name>
</gene>
<organism evidence="3 5">
    <name type="scientific">Mycolicibacterium novocastrense</name>
    <name type="common">Mycobacterium novocastrense</name>
    <dbReference type="NCBI Taxonomy" id="59813"/>
    <lineage>
        <taxon>Bacteria</taxon>
        <taxon>Bacillati</taxon>
        <taxon>Actinomycetota</taxon>
        <taxon>Actinomycetes</taxon>
        <taxon>Mycobacteriales</taxon>
        <taxon>Mycobacteriaceae</taxon>
        <taxon>Mycolicibacterium</taxon>
    </lineage>
</organism>
<dbReference type="GO" id="GO:0004497">
    <property type="term" value="F:monooxygenase activity"/>
    <property type="evidence" value="ECO:0007669"/>
    <property type="project" value="TreeGrafter"/>
</dbReference>
<evidence type="ECO:0000313" key="3">
    <source>
        <dbReference type="EMBL" id="MCV7025885.1"/>
    </source>
</evidence>
<comment type="caution">
    <text evidence="3">The sequence shown here is derived from an EMBL/GenBank/DDBJ whole genome shotgun (WGS) entry which is preliminary data.</text>
</comment>
<evidence type="ECO:0000313" key="5">
    <source>
        <dbReference type="Proteomes" id="UP001207528"/>
    </source>
</evidence>
<proteinExistence type="predicted"/>
<reference evidence="2 4" key="1">
    <citation type="journal article" date="2016" name="Genome Announc.">
        <title>Draft Genome Sequences of Five Rapidly Growing Mycobacterium Species, M. thermoresistibile, M. fortuitum subsp. acetamidolyticum, M. canariasense, M. brisbanense, and M. novocastrense.</title>
        <authorList>
            <person name="Katahira K."/>
            <person name="Ogura Y."/>
            <person name="Gotoh Y."/>
            <person name="Hayashi T."/>
        </authorList>
    </citation>
    <scope>NUCLEOTIDE SEQUENCE [LARGE SCALE GENOMIC DNA]</scope>
    <source>
        <strain evidence="2 4">JCM18114</strain>
    </source>
</reference>
<dbReference type="Pfam" id="PF13738">
    <property type="entry name" value="Pyr_redox_3"/>
    <property type="match status" value="1"/>
</dbReference>
<dbReference type="GO" id="GO:0050660">
    <property type="term" value="F:flavin adenine dinucleotide binding"/>
    <property type="evidence" value="ECO:0007669"/>
    <property type="project" value="TreeGrafter"/>
</dbReference>
<dbReference type="EMBL" id="BCTA01000023">
    <property type="protein sequence ID" value="GAT08361.1"/>
    <property type="molecule type" value="Genomic_DNA"/>
</dbReference>
<dbReference type="SUPFAM" id="SSF51905">
    <property type="entry name" value="FAD/NAD(P)-binding domain"/>
    <property type="match status" value="2"/>
</dbReference>
<dbReference type="PRINTS" id="PR00469">
    <property type="entry name" value="PNDRDTASEII"/>
</dbReference>
<dbReference type="InterPro" id="IPR036188">
    <property type="entry name" value="FAD/NAD-bd_sf"/>
</dbReference>
<evidence type="ECO:0000256" key="1">
    <source>
        <dbReference type="ARBA" id="ARBA00023002"/>
    </source>
</evidence>
<keyword evidence="1" id="KW-0560">Oxidoreductase</keyword>
<name>A0AAW5SNX3_MYCNV</name>
<sequence>MTTEHTVLVIGSGPAGLSCAAELLARGVDVTVVERGGQIGAAWSGRYDALRFNTCRRNSALPGAPFPRRFGQFPTRDQYVDYLQTYAGRHHVAVELGVDVQRLDPLPEGGWKVATNGGPRRTRHVVVATGIFNQPALPDWAADNGFVGRVVHTAEYRNADRFAGQRVLVAGAGSSGLEIAHDLSRSGCPEVLLAVRTPPNILLRQVGRLPFDLPMPLFLRLPAGLVDKILLAVQRGMIGDLSDYGFGKPPEGPIAGLKRRGAGTAIVDRQVIDAIRDRSLRVVAAVDRLQPDGAVLADGTSVQVDAIIAATGYRTGLDAMVSHLDVLDQRGMPRDGRGTEVLPGLRFVGYVYRPGLTRFVGTLARRVADDIAAQLAASKLRESLPKDEILRE</sequence>
<evidence type="ECO:0000313" key="2">
    <source>
        <dbReference type="EMBL" id="GAT08361.1"/>
    </source>
</evidence>
<dbReference type="Proteomes" id="UP000069773">
    <property type="component" value="Unassembled WGS sequence"/>
</dbReference>